<keyword evidence="1" id="KW-0732">Signal</keyword>
<dbReference type="Proteomes" id="UP000265750">
    <property type="component" value="Unassembled WGS sequence"/>
</dbReference>
<dbReference type="OrthoDB" id="7362103at2"/>
<evidence type="ECO:0000313" key="4">
    <source>
        <dbReference type="Proteomes" id="UP000265750"/>
    </source>
</evidence>
<dbReference type="Pfam" id="PF13778">
    <property type="entry name" value="DUF4174"/>
    <property type="match status" value="1"/>
</dbReference>
<organism evidence="3 4">
    <name type="scientific">Aureimonas flava</name>
    <dbReference type="NCBI Taxonomy" id="2320271"/>
    <lineage>
        <taxon>Bacteria</taxon>
        <taxon>Pseudomonadati</taxon>
        <taxon>Pseudomonadota</taxon>
        <taxon>Alphaproteobacteria</taxon>
        <taxon>Hyphomicrobiales</taxon>
        <taxon>Aurantimonadaceae</taxon>
        <taxon>Aureimonas</taxon>
    </lineage>
</organism>
<feature type="domain" description="DUF4174" evidence="2">
    <location>
        <begin position="22"/>
        <end position="135"/>
    </location>
</feature>
<evidence type="ECO:0000259" key="2">
    <source>
        <dbReference type="Pfam" id="PF13778"/>
    </source>
</evidence>
<comment type="caution">
    <text evidence="3">The sequence shown here is derived from an EMBL/GenBank/DDBJ whole genome shotgun (WGS) entry which is preliminary data.</text>
</comment>
<evidence type="ECO:0000256" key="1">
    <source>
        <dbReference type="ARBA" id="ARBA00022729"/>
    </source>
</evidence>
<dbReference type="InterPro" id="IPR025232">
    <property type="entry name" value="DUF4174"/>
</dbReference>
<keyword evidence="4" id="KW-1185">Reference proteome</keyword>
<dbReference type="RefSeq" id="WP_119539655.1">
    <property type="nucleotide sequence ID" value="NZ_QYRN01000004.1"/>
</dbReference>
<dbReference type="EMBL" id="QYRN01000004">
    <property type="protein sequence ID" value="RIY01465.1"/>
    <property type="molecule type" value="Genomic_DNA"/>
</dbReference>
<dbReference type="AlphaFoldDB" id="A0A3A1WM02"/>
<sequence>MDTGLLAPIIMASTMAASAAGLDALRWERRVLLVFSSAAGEAEAKRQETLLKGRERDLEERRMTVIAVSGDVVRVLAGPSAPDLSAEDLRRRTGVGDAPFAAVLVGLDGGTKWTSQRPASLDDINAVVDAMPMRRAGTDR</sequence>
<reference evidence="4" key="1">
    <citation type="submission" date="2018-09" db="EMBL/GenBank/DDBJ databases">
        <authorList>
            <person name="Tuo L."/>
        </authorList>
    </citation>
    <scope>NUCLEOTIDE SEQUENCE [LARGE SCALE GENOMIC DNA]</scope>
    <source>
        <strain evidence="4">M2BS4Y-1</strain>
    </source>
</reference>
<accession>A0A3A1WM02</accession>
<proteinExistence type="predicted"/>
<name>A0A3A1WM02_9HYPH</name>
<protein>
    <submittedName>
        <fullName evidence="3">DUF4174 domain-containing protein</fullName>
    </submittedName>
</protein>
<evidence type="ECO:0000313" key="3">
    <source>
        <dbReference type="EMBL" id="RIY01465.1"/>
    </source>
</evidence>
<gene>
    <name evidence="3" type="ORF">D3218_08930</name>
</gene>